<dbReference type="EMBL" id="ACKO02000016">
    <property type="protein sequence ID" value="EET43722.1"/>
    <property type="molecule type" value="Genomic_DNA"/>
</dbReference>
<comment type="caution">
    <text evidence="1">The sequence shown here is derived from an EMBL/GenBank/DDBJ whole genome shotgun (WGS) entry which is preliminary data.</text>
</comment>
<accession>C6M7H4</accession>
<dbReference type="AlphaFoldDB" id="C6M7H4"/>
<protein>
    <submittedName>
        <fullName evidence="1">Uncharacterized protein</fullName>
    </submittedName>
</protein>
<evidence type="ECO:0000313" key="1">
    <source>
        <dbReference type="EMBL" id="EET43722.1"/>
    </source>
</evidence>
<evidence type="ECO:0000313" key="2">
    <source>
        <dbReference type="Proteomes" id="UP000005365"/>
    </source>
</evidence>
<organism evidence="1 2">
    <name type="scientific">Neisseria sicca ATCC 29256</name>
    <dbReference type="NCBI Taxonomy" id="547045"/>
    <lineage>
        <taxon>Bacteria</taxon>
        <taxon>Pseudomonadati</taxon>
        <taxon>Pseudomonadota</taxon>
        <taxon>Betaproteobacteria</taxon>
        <taxon>Neisseriales</taxon>
        <taxon>Neisseriaceae</taxon>
        <taxon>Neisseria</taxon>
    </lineage>
</organism>
<reference evidence="1" key="1">
    <citation type="submission" date="2009-07" db="EMBL/GenBank/DDBJ databases">
        <authorList>
            <person name="Weinstock G."/>
            <person name="Sodergren E."/>
            <person name="Clifton S."/>
            <person name="Fulton L."/>
            <person name="Fulton B."/>
            <person name="Courtney L."/>
            <person name="Fronick C."/>
            <person name="Harrison M."/>
            <person name="Strong C."/>
            <person name="Farmer C."/>
            <person name="Delahaunty K."/>
            <person name="Markovic C."/>
            <person name="Hall O."/>
            <person name="Minx P."/>
            <person name="Tomlinson C."/>
            <person name="Mitreva M."/>
            <person name="Nelson J."/>
            <person name="Hou S."/>
            <person name="Wollam A."/>
            <person name="Pepin K.H."/>
            <person name="Johnson M."/>
            <person name="Bhonagiri V."/>
            <person name="Nash W.E."/>
            <person name="Warren W."/>
            <person name="Chinwalla A."/>
            <person name="Mardis E.R."/>
            <person name="Wilson R.K."/>
        </authorList>
    </citation>
    <scope>NUCLEOTIDE SEQUENCE [LARGE SCALE GENOMIC DNA]</scope>
    <source>
        <strain evidence="1">ATCC 29256</strain>
    </source>
</reference>
<gene>
    <name evidence="1" type="ORF">NEISICOT_02481</name>
</gene>
<keyword evidence="2" id="KW-1185">Reference proteome</keyword>
<dbReference type="Proteomes" id="UP000005365">
    <property type="component" value="Unassembled WGS sequence"/>
</dbReference>
<sequence>MNMPKDQMKDNFFDLIEEFLNLFNQRDFKQLEIKFQINKGVYEEILEELDDENLLAKKLSLPPKAIALTARNDNRAIFETYEMNGTEEVIGIECCLYADNKETDLTLEGRFHKKDGKFIFVYQGIRA</sequence>
<dbReference type="eggNOG" id="ENOG50318S1">
    <property type="taxonomic scope" value="Bacteria"/>
</dbReference>
<name>C6M7H4_NEISI</name>
<proteinExistence type="predicted"/>